<dbReference type="Pfam" id="PF21202">
    <property type="entry name" value="SLX1_C"/>
    <property type="match status" value="1"/>
</dbReference>
<proteinExistence type="inferred from homology"/>
<keyword evidence="4 11" id="KW-0227">DNA damage</keyword>
<dbReference type="EMBL" id="HBUF01628795">
    <property type="protein sequence ID" value="CAG6782712.1"/>
    <property type="molecule type" value="Transcribed_RNA"/>
</dbReference>
<dbReference type="AlphaFoldDB" id="A0A8D9E2G5"/>
<comment type="caution">
    <text evidence="11">Lacks conserved residue(s) required for the propagation of feature annotation.</text>
</comment>
<dbReference type="InterPro" id="IPR013083">
    <property type="entry name" value="Znf_RING/FYVE/PHD"/>
</dbReference>
<dbReference type="InterPro" id="IPR000305">
    <property type="entry name" value="GIY-YIG_endonuc"/>
</dbReference>
<keyword evidence="5" id="KW-0863">Zinc-finger</keyword>
<comment type="subcellular location">
    <subcellularLocation>
        <location evidence="11">Nucleus</location>
    </subcellularLocation>
</comment>
<feature type="domain" description="GIY-YIG" evidence="12">
    <location>
        <begin position="2"/>
        <end position="87"/>
    </location>
</feature>
<keyword evidence="2" id="KW-0479">Metal-binding</keyword>
<evidence type="ECO:0000256" key="10">
    <source>
        <dbReference type="ARBA" id="ARBA00023242"/>
    </source>
</evidence>
<dbReference type="EMBL" id="HBUF01060893">
    <property type="protein sequence ID" value="CAG6625792.1"/>
    <property type="molecule type" value="Transcribed_RNA"/>
</dbReference>
<keyword evidence="7" id="KW-0862">Zinc</keyword>
<dbReference type="PANTHER" id="PTHR20208:SF10">
    <property type="entry name" value="STRUCTURE-SPECIFIC ENDONUCLEASE SUBUNIT SLX1"/>
    <property type="match status" value="1"/>
</dbReference>
<name>A0A8D9E2G5_9HEMI</name>
<organism evidence="13">
    <name type="scientific">Cacopsylla melanoneura</name>
    <dbReference type="NCBI Taxonomy" id="428564"/>
    <lineage>
        <taxon>Eukaryota</taxon>
        <taxon>Metazoa</taxon>
        <taxon>Ecdysozoa</taxon>
        <taxon>Arthropoda</taxon>
        <taxon>Hexapoda</taxon>
        <taxon>Insecta</taxon>
        <taxon>Pterygota</taxon>
        <taxon>Neoptera</taxon>
        <taxon>Paraneoptera</taxon>
        <taxon>Hemiptera</taxon>
        <taxon>Sternorrhyncha</taxon>
        <taxon>Psylloidea</taxon>
        <taxon>Psyllidae</taxon>
        <taxon>Psyllinae</taxon>
        <taxon>Cacopsylla</taxon>
    </lineage>
</organism>
<dbReference type="Pfam" id="PF01541">
    <property type="entry name" value="GIY-YIG"/>
    <property type="match status" value="1"/>
</dbReference>
<evidence type="ECO:0000256" key="11">
    <source>
        <dbReference type="HAMAP-Rule" id="MF_03100"/>
    </source>
</evidence>
<dbReference type="EMBL" id="HBUF01060894">
    <property type="protein sequence ID" value="CAG6625794.1"/>
    <property type="molecule type" value="Transcribed_RNA"/>
</dbReference>
<keyword evidence="1 11" id="KW-0540">Nuclease</keyword>
<dbReference type="InterPro" id="IPR035901">
    <property type="entry name" value="GIY-YIG_endonuc_sf"/>
</dbReference>
<dbReference type="EMBL" id="HBUF01060895">
    <property type="protein sequence ID" value="CAG6625796.1"/>
    <property type="molecule type" value="Transcribed_RNA"/>
</dbReference>
<evidence type="ECO:0000256" key="4">
    <source>
        <dbReference type="ARBA" id="ARBA00022763"/>
    </source>
</evidence>
<evidence type="ECO:0000313" key="13">
    <source>
        <dbReference type="EMBL" id="CAG6736859.1"/>
    </source>
</evidence>
<evidence type="ECO:0000256" key="2">
    <source>
        <dbReference type="ARBA" id="ARBA00022723"/>
    </source>
</evidence>
<dbReference type="EMBL" id="HBUF01400943">
    <property type="protein sequence ID" value="CAG6736859.1"/>
    <property type="molecule type" value="Transcribed_RNA"/>
</dbReference>
<dbReference type="PANTHER" id="PTHR20208">
    <property type="entry name" value="STRUCTURE-SPECIFIC ENDONUCLEASE SUBUNIT SLX1"/>
    <property type="match status" value="1"/>
</dbReference>
<evidence type="ECO:0000256" key="1">
    <source>
        <dbReference type="ARBA" id="ARBA00022722"/>
    </source>
</evidence>
<evidence type="ECO:0000256" key="8">
    <source>
        <dbReference type="ARBA" id="ARBA00023172"/>
    </source>
</evidence>
<evidence type="ECO:0000256" key="5">
    <source>
        <dbReference type="ARBA" id="ARBA00022771"/>
    </source>
</evidence>
<dbReference type="GO" id="GO:0000724">
    <property type="term" value="P:double-strand break repair via homologous recombination"/>
    <property type="evidence" value="ECO:0007669"/>
    <property type="project" value="TreeGrafter"/>
</dbReference>
<dbReference type="GO" id="GO:0008270">
    <property type="term" value="F:zinc ion binding"/>
    <property type="evidence" value="ECO:0007669"/>
    <property type="project" value="UniProtKB-KW"/>
</dbReference>
<evidence type="ECO:0000256" key="6">
    <source>
        <dbReference type="ARBA" id="ARBA00022801"/>
    </source>
</evidence>
<dbReference type="GO" id="GO:0033557">
    <property type="term" value="C:Slx1-Slx4 complex"/>
    <property type="evidence" value="ECO:0007669"/>
    <property type="project" value="UniProtKB-UniRule"/>
</dbReference>
<dbReference type="GO" id="GO:0017108">
    <property type="term" value="F:5'-flap endonuclease activity"/>
    <property type="evidence" value="ECO:0007669"/>
    <property type="project" value="InterPro"/>
</dbReference>
<dbReference type="Gene3D" id="3.30.40.10">
    <property type="entry name" value="Zinc/RING finger domain, C3HC4 (zinc finger)"/>
    <property type="match status" value="1"/>
</dbReference>
<dbReference type="PROSITE" id="PS50164">
    <property type="entry name" value="GIY_YIG"/>
    <property type="match status" value="1"/>
</dbReference>
<evidence type="ECO:0000259" key="12">
    <source>
        <dbReference type="PROSITE" id="PS50164"/>
    </source>
</evidence>
<keyword evidence="10 11" id="KW-0539">Nucleus</keyword>
<comment type="cofactor">
    <cofactor evidence="11">
        <name>a divalent metal cation</name>
        <dbReference type="ChEBI" id="CHEBI:60240"/>
    </cofactor>
</comment>
<dbReference type="Gene3D" id="3.40.1440.10">
    <property type="entry name" value="GIY-YIG endonuclease"/>
    <property type="match status" value="1"/>
</dbReference>
<dbReference type="InterPro" id="IPR027520">
    <property type="entry name" value="Slx1"/>
</dbReference>
<comment type="function">
    <text evidence="11">Catalytic subunit of a heterodimeric structure-specific endonuclease that resolves DNA secondary structures generated during DNA repair and recombination. Has endonuclease activity towards branched DNA substrates, introducing single-strand cuts in duplex DNA close to junctions with ss-DNA.</text>
</comment>
<reference evidence="13" key="1">
    <citation type="submission" date="2021-05" db="EMBL/GenBank/DDBJ databases">
        <authorList>
            <person name="Alioto T."/>
            <person name="Alioto T."/>
            <person name="Gomez Garrido J."/>
        </authorList>
    </citation>
    <scope>NUCLEOTIDE SEQUENCE</scope>
</reference>
<protein>
    <recommendedName>
        <fullName evidence="11">Structure-specific endonuclease subunit SLX1 homolog</fullName>
        <ecNumber evidence="11">3.1.-.-</ecNumber>
    </recommendedName>
</protein>
<evidence type="ECO:0000256" key="9">
    <source>
        <dbReference type="ARBA" id="ARBA00023204"/>
    </source>
</evidence>
<dbReference type="SUPFAM" id="SSF82771">
    <property type="entry name" value="GIY-YIG endonuclease"/>
    <property type="match status" value="1"/>
</dbReference>
<keyword evidence="8 11" id="KW-0233">DNA recombination</keyword>
<comment type="similarity">
    <text evidence="11">Belongs to the SLX1 family.</text>
</comment>
<dbReference type="InterPro" id="IPR048749">
    <property type="entry name" value="SLX1_C"/>
</dbReference>
<dbReference type="CDD" id="cd10455">
    <property type="entry name" value="GIY-YIG_SLX1"/>
    <property type="match status" value="1"/>
</dbReference>
<sequence>MGFHGVYLLYSRNPKYLGRTYIGYTVDPNRRITQHNKGKDFGGAWRTSQRGPWDMVLIIHGFPDDISALRFEWAWQHPKMSRRLQAIPKKKSKETTYEYCLRVLKEMLQIAPWKRLPLTVQWLKPEYQQDLAKPPTGIPCHMLIVIGPIPPSKKTKSQSQRLHYEYETSQCYLCHQLMEEANCLECTHCSTLTHMMCLAEKFLESSDDYVPVNGHCVSCNEYLLWGDLIRNMNNTW</sequence>
<evidence type="ECO:0000256" key="3">
    <source>
        <dbReference type="ARBA" id="ARBA00022759"/>
    </source>
</evidence>
<dbReference type="FunFam" id="3.40.1440.10:FF:000008">
    <property type="entry name" value="Structure-specific endonuclease subunit SLX1 homolog"/>
    <property type="match status" value="1"/>
</dbReference>
<evidence type="ECO:0000256" key="7">
    <source>
        <dbReference type="ARBA" id="ARBA00022833"/>
    </source>
</evidence>
<keyword evidence="9 11" id="KW-0234">DNA repair</keyword>
<dbReference type="EMBL" id="HBUF01400944">
    <property type="protein sequence ID" value="CAG6736861.1"/>
    <property type="molecule type" value="Transcribed_RNA"/>
</dbReference>
<dbReference type="EMBL" id="HBUF01245137">
    <property type="protein sequence ID" value="CAG6678185.1"/>
    <property type="molecule type" value="Transcribed_RNA"/>
</dbReference>
<keyword evidence="6 11" id="KW-0378">Hydrolase</keyword>
<dbReference type="EMBL" id="HBUF01245138">
    <property type="protein sequence ID" value="CAG6678186.1"/>
    <property type="molecule type" value="Transcribed_RNA"/>
</dbReference>
<keyword evidence="3 11" id="KW-0255">Endonuclease</keyword>
<dbReference type="HAMAP" id="MF_03100">
    <property type="entry name" value="Endonuc_su_Slx1"/>
    <property type="match status" value="1"/>
</dbReference>
<dbReference type="EC" id="3.1.-.-" evidence="11"/>
<comment type="subunit">
    <text evidence="11">Forms a heterodimer with a member of the SLX4 family.</text>
</comment>
<accession>A0A8D9E2G5</accession>
<dbReference type="InterPro" id="IPR050381">
    <property type="entry name" value="SLX1_endonuclease"/>
</dbReference>
<dbReference type="GO" id="GO:0008821">
    <property type="term" value="F:crossover junction DNA endonuclease activity"/>
    <property type="evidence" value="ECO:0007669"/>
    <property type="project" value="TreeGrafter"/>
</dbReference>